<dbReference type="PANTHER" id="PTHR40069:SF1">
    <property type="entry name" value="YWBE PROTEIN"/>
    <property type="match status" value="1"/>
</dbReference>
<evidence type="ECO:0000313" key="2">
    <source>
        <dbReference type="EMBL" id="CAD9324903.1"/>
    </source>
</evidence>
<feature type="compositionally biased region" description="Pro residues" evidence="1">
    <location>
        <begin position="97"/>
        <end position="106"/>
    </location>
</feature>
<evidence type="ECO:0000256" key="1">
    <source>
        <dbReference type="SAM" id="MobiDB-lite"/>
    </source>
</evidence>
<protein>
    <submittedName>
        <fullName evidence="2">Uncharacterized protein</fullName>
    </submittedName>
</protein>
<name>A0A7S1Z0R7_9STRA</name>
<dbReference type="AlphaFoldDB" id="A0A7S1Z0R7"/>
<dbReference type="Pfam" id="PF09962">
    <property type="entry name" value="DUF2196"/>
    <property type="match status" value="1"/>
</dbReference>
<dbReference type="EMBL" id="HBGN01013043">
    <property type="protein sequence ID" value="CAD9324903.1"/>
    <property type="molecule type" value="Transcribed_RNA"/>
</dbReference>
<organism evidence="2">
    <name type="scientific">Ditylum brightwellii</name>
    <dbReference type="NCBI Taxonomy" id="49249"/>
    <lineage>
        <taxon>Eukaryota</taxon>
        <taxon>Sar</taxon>
        <taxon>Stramenopiles</taxon>
        <taxon>Ochrophyta</taxon>
        <taxon>Bacillariophyta</taxon>
        <taxon>Mediophyceae</taxon>
        <taxon>Lithodesmiophycidae</taxon>
        <taxon>Lithodesmiales</taxon>
        <taxon>Lithodesmiaceae</taxon>
        <taxon>Ditylum</taxon>
    </lineage>
</organism>
<proteinExistence type="predicted"/>
<dbReference type="InterPro" id="IPR019240">
    <property type="entry name" value="DUF2196"/>
</dbReference>
<reference evidence="2" key="1">
    <citation type="submission" date="2021-01" db="EMBL/GenBank/DDBJ databases">
        <authorList>
            <person name="Corre E."/>
            <person name="Pelletier E."/>
            <person name="Niang G."/>
            <person name="Scheremetjew M."/>
            <person name="Finn R."/>
            <person name="Kale V."/>
            <person name="Holt S."/>
            <person name="Cochrane G."/>
            <person name="Meng A."/>
            <person name="Brown T."/>
            <person name="Cohen L."/>
        </authorList>
    </citation>
    <scope>NUCLEOTIDE SEQUENCE</scope>
    <source>
        <strain evidence="2">Pop2</strain>
    </source>
</reference>
<feature type="region of interest" description="Disordered" evidence="1">
    <location>
        <begin position="22"/>
        <end position="113"/>
    </location>
</feature>
<accession>A0A7S1Z0R7</accession>
<dbReference type="PANTHER" id="PTHR40069">
    <property type="entry name" value="YWBE PROTEIN"/>
    <property type="match status" value="1"/>
</dbReference>
<gene>
    <name evidence="2" type="ORF">DBRI1063_LOCUS8339</name>
</gene>
<sequence>MRLFITKQLAFVGCSTFHSSRPPFLPPPPPPFTGAASFSPPLRRQNRYFSSDSSLAPPVLAMSSRGRRGEGQPRRPRPTTGNGRRGGQQNRRRRSRTPPPPMPDPGQPGRECHRSAITAGMDVYVVKKEDQRTDKETKGTVSRLLTNSSYHPRGIKVMLTSGEVGRVVRFVVVVGGQPRAETEVQLLPSSVSPALVSGTDG</sequence>
<feature type="compositionally biased region" description="Pro residues" evidence="1">
    <location>
        <begin position="23"/>
        <end position="32"/>
    </location>
</feature>
<dbReference type="NCBIfam" id="TIGR03833">
    <property type="entry name" value="YwbE family protein"/>
    <property type="match status" value="1"/>
</dbReference>